<proteinExistence type="predicted"/>
<evidence type="ECO:0000313" key="2">
    <source>
        <dbReference type="EMBL" id="UOQ57261.1"/>
    </source>
</evidence>
<keyword evidence="1" id="KW-0472">Membrane</keyword>
<keyword evidence="1" id="KW-0812">Transmembrane</keyword>
<evidence type="ECO:0000313" key="3">
    <source>
        <dbReference type="Proteomes" id="UP000831786"/>
    </source>
</evidence>
<dbReference type="EMBL" id="CP095045">
    <property type="protein sequence ID" value="UOQ57261.1"/>
    <property type="molecule type" value="Genomic_DNA"/>
</dbReference>
<accession>A0ABY4FLZ4</accession>
<dbReference type="RefSeq" id="WP_244727945.1">
    <property type="nucleotide sequence ID" value="NZ_CP095045.1"/>
</dbReference>
<keyword evidence="1" id="KW-1133">Transmembrane helix</keyword>
<organism evidence="2 3">
    <name type="scientific">Leucobacter allii</name>
    <dbReference type="NCBI Taxonomy" id="2932247"/>
    <lineage>
        <taxon>Bacteria</taxon>
        <taxon>Bacillati</taxon>
        <taxon>Actinomycetota</taxon>
        <taxon>Actinomycetes</taxon>
        <taxon>Micrococcales</taxon>
        <taxon>Microbacteriaceae</taxon>
        <taxon>Leucobacter</taxon>
    </lineage>
</organism>
<evidence type="ECO:0000256" key="1">
    <source>
        <dbReference type="SAM" id="Phobius"/>
    </source>
</evidence>
<feature type="transmembrane region" description="Helical" evidence="1">
    <location>
        <begin position="12"/>
        <end position="35"/>
    </location>
</feature>
<reference evidence="2 3" key="1">
    <citation type="submission" date="2022-04" db="EMBL/GenBank/DDBJ databases">
        <title>Leucobacter sp. isolated from rhizosphere of garlic.</title>
        <authorList>
            <person name="Won M."/>
            <person name="Lee C.-M."/>
            <person name="Woen H.-Y."/>
            <person name="Kwon S.-W."/>
        </authorList>
    </citation>
    <scope>NUCLEOTIDE SEQUENCE [LARGE SCALE GENOMIC DNA]</scope>
    <source>
        <strain evidence="2 3">H21R-40</strain>
    </source>
</reference>
<keyword evidence="3" id="KW-1185">Reference proteome</keyword>
<sequence length="144" mass="15759">MIEKLLEQVVDANIWLVLLGVLGVIVGSSALTMWIQKLAESREQGKIFKRSARSGALDAAGIAYVEYMRYQTSDDPEKDIVIATTQAKVYGEIARAGDTKLLDKARAFIQIAERYAAADPETSAEAYDAAFDSLIDEIVRSTPS</sequence>
<dbReference type="Proteomes" id="UP000831786">
    <property type="component" value="Chromosome"/>
</dbReference>
<gene>
    <name evidence="2" type="ORF">MUN78_16650</name>
</gene>
<protein>
    <submittedName>
        <fullName evidence="2">Uncharacterized protein</fullName>
    </submittedName>
</protein>
<name>A0ABY4FLZ4_9MICO</name>